<accession>A0ACC3Z7Z8</accession>
<dbReference type="Proteomes" id="UP000805649">
    <property type="component" value="Unassembled WGS sequence"/>
</dbReference>
<reference evidence="1 2" key="1">
    <citation type="journal article" date="2020" name="Phytopathology">
        <title>Genome Sequence Resources of Colletotrichum truncatum, C. plurivorum, C. musicola, and C. sojae: Four Species Pathogenic to Soybean (Glycine max).</title>
        <authorList>
            <person name="Rogerio F."/>
            <person name="Boufleur T.R."/>
            <person name="Ciampi-Guillardi M."/>
            <person name="Sukno S.A."/>
            <person name="Thon M.R."/>
            <person name="Massola Junior N.S."/>
            <person name="Baroncelli R."/>
        </authorList>
    </citation>
    <scope>NUCLEOTIDE SEQUENCE [LARGE SCALE GENOMIC DNA]</scope>
    <source>
        <strain evidence="1 2">CMES1059</strain>
    </source>
</reference>
<dbReference type="EMBL" id="VUJX02000002">
    <property type="protein sequence ID" value="KAL0940229.1"/>
    <property type="molecule type" value="Genomic_DNA"/>
</dbReference>
<proteinExistence type="predicted"/>
<gene>
    <name evidence="1" type="ORF">CTRU02_202992</name>
</gene>
<evidence type="ECO:0000313" key="2">
    <source>
        <dbReference type="Proteomes" id="UP000805649"/>
    </source>
</evidence>
<comment type="caution">
    <text evidence="1">The sequence shown here is derived from an EMBL/GenBank/DDBJ whole genome shotgun (WGS) entry which is preliminary data.</text>
</comment>
<sequence>MIPYCLDGLSVSASALLAERMIKEKAPQNAAKLETRQSVDYLRRIFILLEGNPEAIMAVLPNLWKSDLSTKELFEMLLSEACPLDEVISQNSRFLRTIRSVNSQQEFFSAFGTGYIIPWHLFPFWNIMPARLDEYFYFMYWKLGGLSGSFARERSYSYSLTINMEVDAFEVNHQLRTEDTLERILESLEKAGIIHPVQATFKEEDEEEEEEDDRLHADERDLWHVHPLFTLCARSMAPDEILHAGKYAFVRHQSVWGKKSLRHNSPKFQEVVWDNEIQHVDHSWNNHIAALLISLSGDIVQETHTHGFPMTDVLLLSVEEGFHHNRRLNEVVKPIARRHINRLFALPTLRGDGLFSGFEKNSLLSNVYRFVKDDAANASELLEATLVLGTLWRNQAQDLDNDWLSSNEQSWLELSLTKCQLTMVESHAEAKGELEKVLQTDPLFPLSDPLYGAIRRVYAQLLMLWFQCAAYQIGLEKGMDKKTMMTSGAKMFIELAKASKIGDMFKNFFENPDIKDSLHLPLRDGMAPLLQQFSADVEKFGFLVQSILDEPIWKMFSFHRDGTVEDHIVDLTKPGGMNKMLTDVTEFHFRSLAGEGASAQHLLNGAIAAQTTSASGGPRELLALLEMSYFEAKEQGDWLKTLKILDDMERLEQDLPMKPGDRARRHITYADSLDELGRGDECARRMIKASDILLDCLDDEHANTWFLQGAGCFKSLQVASTEGQLSFSERHKLRKILQRAEEYKLDTARKRAMNDLNEMMKQARIILGQDNGTLPT</sequence>
<keyword evidence="2" id="KW-1185">Reference proteome</keyword>
<evidence type="ECO:0000313" key="1">
    <source>
        <dbReference type="EMBL" id="KAL0940229.1"/>
    </source>
</evidence>
<organism evidence="1 2">
    <name type="scientific">Colletotrichum truncatum</name>
    <name type="common">Anthracnose fungus</name>
    <name type="synonym">Colletotrichum capsici</name>
    <dbReference type="NCBI Taxonomy" id="5467"/>
    <lineage>
        <taxon>Eukaryota</taxon>
        <taxon>Fungi</taxon>
        <taxon>Dikarya</taxon>
        <taxon>Ascomycota</taxon>
        <taxon>Pezizomycotina</taxon>
        <taxon>Sordariomycetes</taxon>
        <taxon>Hypocreomycetidae</taxon>
        <taxon>Glomerellales</taxon>
        <taxon>Glomerellaceae</taxon>
        <taxon>Colletotrichum</taxon>
        <taxon>Colletotrichum truncatum species complex</taxon>
    </lineage>
</organism>
<protein>
    <submittedName>
        <fullName evidence="1">Uncharacterized protein</fullName>
    </submittedName>
</protein>
<name>A0ACC3Z7Z8_COLTU</name>